<name>A0ABR1Q4I6_9PEZI</name>
<comment type="caution">
    <text evidence="2">The sequence shown here is derived from an EMBL/GenBank/DDBJ whole genome shotgun (WGS) entry which is preliminary data.</text>
</comment>
<dbReference type="EMBL" id="JAQQWE010000007">
    <property type="protein sequence ID" value="KAK7946852.1"/>
    <property type="molecule type" value="Genomic_DNA"/>
</dbReference>
<sequence>MTTLHFLFHYIIFSKPGLASVTLPAHPHTLASFANQNTSVTSWLRNGSSAQRDFILVSPTGIYKASHRGNKT</sequence>
<gene>
    <name evidence="2" type="ORF">PG986_011173</name>
</gene>
<proteinExistence type="predicted"/>
<reference evidence="2 3" key="1">
    <citation type="submission" date="2023-01" db="EMBL/GenBank/DDBJ databases">
        <title>Analysis of 21 Apiospora genomes using comparative genomics revels a genus with tremendous synthesis potential of carbohydrate active enzymes and secondary metabolites.</title>
        <authorList>
            <person name="Sorensen T."/>
        </authorList>
    </citation>
    <scope>NUCLEOTIDE SEQUENCE [LARGE SCALE GENOMIC DNA]</scope>
    <source>
        <strain evidence="2 3">CBS 24483</strain>
    </source>
</reference>
<keyword evidence="3" id="KW-1185">Reference proteome</keyword>
<evidence type="ECO:0008006" key="4">
    <source>
        <dbReference type="Google" id="ProtNLM"/>
    </source>
</evidence>
<feature type="chain" id="PRO_5047207982" description="Secreted protein" evidence="1">
    <location>
        <begin position="20"/>
        <end position="72"/>
    </location>
</feature>
<evidence type="ECO:0000256" key="1">
    <source>
        <dbReference type="SAM" id="SignalP"/>
    </source>
</evidence>
<dbReference type="GeneID" id="92080457"/>
<dbReference type="Proteomes" id="UP001391051">
    <property type="component" value="Unassembled WGS sequence"/>
</dbReference>
<organism evidence="2 3">
    <name type="scientific">Apiospora aurea</name>
    <dbReference type="NCBI Taxonomy" id="335848"/>
    <lineage>
        <taxon>Eukaryota</taxon>
        <taxon>Fungi</taxon>
        <taxon>Dikarya</taxon>
        <taxon>Ascomycota</taxon>
        <taxon>Pezizomycotina</taxon>
        <taxon>Sordariomycetes</taxon>
        <taxon>Xylariomycetidae</taxon>
        <taxon>Amphisphaeriales</taxon>
        <taxon>Apiosporaceae</taxon>
        <taxon>Apiospora</taxon>
    </lineage>
</organism>
<feature type="signal peptide" evidence="1">
    <location>
        <begin position="1"/>
        <end position="19"/>
    </location>
</feature>
<dbReference type="RefSeq" id="XP_066696886.1">
    <property type="nucleotide sequence ID" value="XM_066847395.1"/>
</dbReference>
<accession>A0ABR1Q4I6</accession>
<evidence type="ECO:0000313" key="3">
    <source>
        <dbReference type="Proteomes" id="UP001391051"/>
    </source>
</evidence>
<evidence type="ECO:0000313" key="2">
    <source>
        <dbReference type="EMBL" id="KAK7946852.1"/>
    </source>
</evidence>
<keyword evidence="1" id="KW-0732">Signal</keyword>
<protein>
    <recommendedName>
        <fullName evidence="4">Secreted protein</fullName>
    </recommendedName>
</protein>